<dbReference type="GO" id="GO:0003677">
    <property type="term" value="F:DNA binding"/>
    <property type="evidence" value="ECO:0007669"/>
    <property type="project" value="UniProtKB-KW"/>
</dbReference>
<dbReference type="Proteomes" id="UP000224634">
    <property type="component" value="Unassembled WGS sequence"/>
</dbReference>
<dbReference type="AlphaFoldDB" id="A0A2B7Y7R0"/>
<dbReference type="EMBL" id="PDNA01000069">
    <property type="protein sequence ID" value="PGH16958.1"/>
    <property type="molecule type" value="Genomic_DNA"/>
</dbReference>
<feature type="region of interest" description="Disordered" evidence="7">
    <location>
        <begin position="260"/>
        <end position="308"/>
    </location>
</feature>
<name>A0A2B7Y7R0_POLH7</name>
<evidence type="ECO:0000259" key="8">
    <source>
        <dbReference type="PROSITE" id="PS50048"/>
    </source>
</evidence>
<proteinExistence type="predicted"/>
<dbReference type="PANTHER" id="PTHR46910:SF3">
    <property type="entry name" value="HALOTOLERANCE PROTEIN 9-RELATED"/>
    <property type="match status" value="1"/>
</dbReference>
<evidence type="ECO:0000256" key="5">
    <source>
        <dbReference type="ARBA" id="ARBA00023163"/>
    </source>
</evidence>
<dbReference type="GO" id="GO:0008270">
    <property type="term" value="F:zinc ion binding"/>
    <property type="evidence" value="ECO:0007669"/>
    <property type="project" value="InterPro"/>
</dbReference>
<dbReference type="GO" id="GO:0005634">
    <property type="term" value="C:nucleus"/>
    <property type="evidence" value="ECO:0007669"/>
    <property type="project" value="UniProtKB-SubCell"/>
</dbReference>
<dbReference type="OrthoDB" id="5394557at2759"/>
<reference evidence="9 10" key="1">
    <citation type="submission" date="2017-10" db="EMBL/GenBank/DDBJ databases">
        <title>Comparative genomics in systemic dimorphic fungi from Ajellomycetaceae.</title>
        <authorList>
            <person name="Munoz J.F."/>
            <person name="Mcewen J.G."/>
            <person name="Clay O.K."/>
            <person name="Cuomo C.A."/>
        </authorList>
    </citation>
    <scope>NUCLEOTIDE SEQUENCE [LARGE SCALE GENOMIC DNA]</scope>
    <source>
        <strain evidence="9 10">UAMH7299</strain>
    </source>
</reference>
<feature type="compositionally biased region" description="Polar residues" evidence="7">
    <location>
        <begin position="41"/>
        <end position="59"/>
    </location>
</feature>
<dbReference type="PROSITE" id="PS00463">
    <property type="entry name" value="ZN2_CY6_FUNGAL_1"/>
    <property type="match status" value="1"/>
</dbReference>
<feature type="region of interest" description="Disordered" evidence="7">
    <location>
        <begin position="41"/>
        <end position="61"/>
    </location>
</feature>
<dbReference type="InterPro" id="IPR036864">
    <property type="entry name" value="Zn2-C6_fun-type_DNA-bd_sf"/>
</dbReference>
<feature type="compositionally biased region" description="Polar residues" evidence="7">
    <location>
        <begin position="404"/>
        <end position="413"/>
    </location>
</feature>
<feature type="domain" description="Zn(2)-C6 fungal-type" evidence="8">
    <location>
        <begin position="67"/>
        <end position="101"/>
    </location>
</feature>
<keyword evidence="2" id="KW-0479">Metal-binding</keyword>
<dbReference type="SMART" id="SM00066">
    <property type="entry name" value="GAL4"/>
    <property type="match status" value="1"/>
</dbReference>
<evidence type="ECO:0000256" key="2">
    <source>
        <dbReference type="ARBA" id="ARBA00022723"/>
    </source>
</evidence>
<keyword evidence="3" id="KW-0805">Transcription regulation</keyword>
<dbReference type="CDD" id="cd00067">
    <property type="entry name" value="GAL4"/>
    <property type="match status" value="1"/>
</dbReference>
<keyword evidence="5" id="KW-0804">Transcription</keyword>
<feature type="region of interest" description="Disordered" evidence="7">
    <location>
        <begin position="372"/>
        <end position="416"/>
    </location>
</feature>
<dbReference type="PANTHER" id="PTHR46910">
    <property type="entry name" value="TRANSCRIPTION FACTOR PDR1"/>
    <property type="match status" value="1"/>
</dbReference>
<evidence type="ECO:0000256" key="1">
    <source>
        <dbReference type="ARBA" id="ARBA00004123"/>
    </source>
</evidence>
<feature type="compositionally biased region" description="Polar residues" evidence="7">
    <location>
        <begin position="289"/>
        <end position="308"/>
    </location>
</feature>
<gene>
    <name evidence="9" type="ORF">AJ80_05026</name>
</gene>
<dbReference type="PROSITE" id="PS50048">
    <property type="entry name" value="ZN2_CY6_FUNGAL_2"/>
    <property type="match status" value="1"/>
</dbReference>
<dbReference type="InterPro" id="IPR050987">
    <property type="entry name" value="AtrR-like"/>
</dbReference>
<evidence type="ECO:0000313" key="10">
    <source>
        <dbReference type="Proteomes" id="UP000224634"/>
    </source>
</evidence>
<evidence type="ECO:0000256" key="7">
    <source>
        <dbReference type="SAM" id="MobiDB-lite"/>
    </source>
</evidence>
<dbReference type="Pfam" id="PF00172">
    <property type="entry name" value="Zn_clus"/>
    <property type="match status" value="1"/>
</dbReference>
<feature type="compositionally biased region" description="Low complexity" evidence="7">
    <location>
        <begin position="260"/>
        <end position="284"/>
    </location>
</feature>
<dbReference type="Gene3D" id="4.10.240.10">
    <property type="entry name" value="Zn(2)-C6 fungal-type DNA-binding domain"/>
    <property type="match status" value="1"/>
</dbReference>
<keyword evidence="10" id="KW-1185">Reference proteome</keyword>
<dbReference type="GO" id="GO:0000981">
    <property type="term" value="F:DNA-binding transcription factor activity, RNA polymerase II-specific"/>
    <property type="evidence" value="ECO:0007669"/>
    <property type="project" value="InterPro"/>
</dbReference>
<evidence type="ECO:0000256" key="4">
    <source>
        <dbReference type="ARBA" id="ARBA00023125"/>
    </source>
</evidence>
<dbReference type="SUPFAM" id="SSF57701">
    <property type="entry name" value="Zn2/Cys6 DNA-binding domain"/>
    <property type="match status" value="1"/>
</dbReference>
<sequence length="486" mass="51416">MAQACYGQQDELELCRRSSRGMSLPVSQAARGLGHRYLENGASQLSQTTDSDSRGSGQPTRRRIPVACERCRRRKIRCSGDLGNGEGCSNCRSSGTQNCLFLRVNSSLVHPKGTNSWPYPTMSAGPSLSTGGNQSLYDQQLSSKTNTLSAHSIATFSPSYPRNQGGYDYGTGTQSSLARLSYLQAGYEEDTASYAMSPPAYMLPSSDSSMASMYVGAQGSPRTWSPQVGKILTTMPYTGQDSHNPLGGSNYPLMAQALSHTSSSSDVPPLSASLSSLPSNLSLPDRTLPNPTSRNNITDGNTSLVPTTETTSINKFGLDLTENDRSVSHVMLESSAASTLHSTVRAASKTQNPSSSAGSGSVANSCHPEGMFEYIPASNSPPSSTLASSSVGINETTDRRDSLHISTDGSRGRSSAREHVIASGYYDYGHNKYAYSHGSQSGGSLVDGLEYTRPTPIVQMGVPSPTGFASSFPRVPVKAGNNTDSA</sequence>
<feature type="compositionally biased region" description="Low complexity" evidence="7">
    <location>
        <begin position="376"/>
        <end position="390"/>
    </location>
</feature>
<evidence type="ECO:0000256" key="3">
    <source>
        <dbReference type="ARBA" id="ARBA00023015"/>
    </source>
</evidence>
<organism evidence="9 10">
    <name type="scientific">Polytolypa hystricis (strain UAMH7299)</name>
    <dbReference type="NCBI Taxonomy" id="1447883"/>
    <lineage>
        <taxon>Eukaryota</taxon>
        <taxon>Fungi</taxon>
        <taxon>Dikarya</taxon>
        <taxon>Ascomycota</taxon>
        <taxon>Pezizomycotina</taxon>
        <taxon>Eurotiomycetes</taxon>
        <taxon>Eurotiomycetidae</taxon>
        <taxon>Onygenales</taxon>
        <taxon>Onygenales incertae sedis</taxon>
        <taxon>Polytolypa</taxon>
    </lineage>
</organism>
<evidence type="ECO:0000313" key="9">
    <source>
        <dbReference type="EMBL" id="PGH16958.1"/>
    </source>
</evidence>
<comment type="subcellular location">
    <subcellularLocation>
        <location evidence="1">Nucleus</location>
    </subcellularLocation>
</comment>
<comment type="caution">
    <text evidence="9">The sequence shown here is derived from an EMBL/GenBank/DDBJ whole genome shotgun (WGS) entry which is preliminary data.</text>
</comment>
<keyword evidence="4" id="KW-0238">DNA-binding</keyword>
<dbReference type="InterPro" id="IPR001138">
    <property type="entry name" value="Zn2Cys6_DnaBD"/>
</dbReference>
<evidence type="ECO:0000256" key="6">
    <source>
        <dbReference type="ARBA" id="ARBA00023242"/>
    </source>
</evidence>
<dbReference type="STRING" id="1447883.A0A2B7Y7R0"/>
<protein>
    <recommendedName>
        <fullName evidence="8">Zn(2)-C6 fungal-type domain-containing protein</fullName>
    </recommendedName>
</protein>
<accession>A0A2B7Y7R0</accession>
<keyword evidence="6" id="KW-0539">Nucleus</keyword>